<organism evidence="5 6">
    <name type="scientific">Saitoella complicata (strain BCRC 22490 / CBS 7301 / JCM 7358 / NBRC 10748 / NRRL Y-17804)</name>
    <dbReference type="NCBI Taxonomy" id="698492"/>
    <lineage>
        <taxon>Eukaryota</taxon>
        <taxon>Fungi</taxon>
        <taxon>Dikarya</taxon>
        <taxon>Ascomycota</taxon>
        <taxon>Taphrinomycotina</taxon>
        <taxon>Taphrinomycotina incertae sedis</taxon>
        <taxon>Saitoella</taxon>
    </lineage>
</organism>
<feature type="compositionally biased region" description="Low complexity" evidence="1">
    <location>
        <begin position="2279"/>
        <end position="2291"/>
    </location>
</feature>
<dbReference type="Pfam" id="PF14222">
    <property type="entry name" value="MOR2-PAG1_N"/>
    <property type="match status" value="1"/>
</dbReference>
<evidence type="ECO:0008006" key="7">
    <source>
        <dbReference type="Google" id="ProtNLM"/>
    </source>
</evidence>
<feature type="region of interest" description="Disordered" evidence="1">
    <location>
        <begin position="2359"/>
        <end position="2397"/>
    </location>
</feature>
<dbReference type="InterPro" id="IPR039867">
    <property type="entry name" value="Furry/Tao3/Mor2"/>
</dbReference>
<dbReference type="Proteomes" id="UP000033140">
    <property type="component" value="Unassembled WGS sequence"/>
</dbReference>
<proteinExistence type="predicted"/>
<feature type="region of interest" description="Disordered" evidence="1">
    <location>
        <begin position="1"/>
        <end position="23"/>
    </location>
</feature>
<feature type="compositionally biased region" description="Basic residues" evidence="1">
    <location>
        <begin position="148"/>
        <end position="157"/>
    </location>
</feature>
<reference evidence="5 6" key="2">
    <citation type="journal article" date="2014" name="J. Gen. Appl. Microbiol.">
        <title>The early diverging ascomycetous budding yeast Saitoella complicata has three histone deacetylases belonging to the Clr6, Hos2, and Rpd3 lineages.</title>
        <authorList>
            <person name="Nishida H."/>
            <person name="Matsumoto T."/>
            <person name="Kondo S."/>
            <person name="Hamamoto M."/>
            <person name="Yoshikawa H."/>
        </authorList>
    </citation>
    <scope>NUCLEOTIDE SEQUENCE [LARGE SCALE GENOMIC DNA]</scope>
    <source>
        <strain evidence="5 6">NRRL Y-17804</strain>
    </source>
</reference>
<reference evidence="5 6" key="1">
    <citation type="journal article" date="2011" name="J. Gen. Appl. Microbiol.">
        <title>Draft genome sequencing of the enigmatic yeast Saitoella complicata.</title>
        <authorList>
            <person name="Nishida H."/>
            <person name="Hamamoto M."/>
            <person name="Sugiyama J."/>
        </authorList>
    </citation>
    <scope>NUCLEOTIDE SEQUENCE [LARGE SCALE GENOMIC DNA]</scope>
    <source>
        <strain evidence="5 6">NRRL Y-17804</strain>
    </source>
</reference>
<feature type="domain" description="Cell morphogenesis protein N-terminal" evidence="2">
    <location>
        <begin position="289"/>
        <end position="834"/>
    </location>
</feature>
<protein>
    <recommendedName>
        <fullName evidence="7">Cell morphogenesis protein N-terminal domain-containing protein</fullName>
    </recommendedName>
</protein>
<dbReference type="STRING" id="698492.A0A0E9NHZ8"/>
<gene>
    <name evidence="5" type="ORF">G7K_3578-t1</name>
</gene>
<evidence type="ECO:0000256" key="1">
    <source>
        <dbReference type="SAM" id="MobiDB-lite"/>
    </source>
</evidence>
<dbReference type="SUPFAM" id="SSF48371">
    <property type="entry name" value="ARM repeat"/>
    <property type="match status" value="2"/>
</dbReference>
<evidence type="ECO:0000313" key="5">
    <source>
        <dbReference type="EMBL" id="GAO49428.1"/>
    </source>
</evidence>
<dbReference type="PANTHER" id="PTHR12295:SF30">
    <property type="entry name" value="PROTEIN FURRY"/>
    <property type="match status" value="1"/>
</dbReference>
<accession>A0A0E9NHZ8</accession>
<name>A0A0E9NHZ8_SAICN</name>
<evidence type="ECO:0000259" key="2">
    <source>
        <dbReference type="Pfam" id="PF14222"/>
    </source>
</evidence>
<dbReference type="InterPro" id="IPR025481">
    <property type="entry name" value="Cell_Morphogen_C"/>
</dbReference>
<dbReference type="GO" id="GO:0030427">
    <property type="term" value="C:site of polarized growth"/>
    <property type="evidence" value="ECO:0007669"/>
    <property type="project" value="TreeGrafter"/>
</dbReference>
<dbReference type="OrthoDB" id="6287725at2759"/>
<dbReference type="InterPro" id="IPR029473">
    <property type="entry name" value="MOR2-PAG1_mid"/>
</dbReference>
<feature type="compositionally biased region" description="Low complexity" evidence="1">
    <location>
        <begin position="10"/>
        <end position="23"/>
    </location>
</feature>
<feature type="compositionally biased region" description="Low complexity" evidence="1">
    <location>
        <begin position="119"/>
        <end position="147"/>
    </location>
</feature>
<feature type="domain" description="Cell morphogenesis protein C-terminal" evidence="3">
    <location>
        <begin position="1901"/>
        <end position="2152"/>
    </location>
</feature>
<feature type="region of interest" description="Disordered" evidence="1">
    <location>
        <begin position="2322"/>
        <end position="2345"/>
    </location>
</feature>
<dbReference type="EMBL" id="BACD03000022">
    <property type="protein sequence ID" value="GAO49428.1"/>
    <property type="molecule type" value="Genomic_DNA"/>
</dbReference>
<dbReference type="Pfam" id="PF14228">
    <property type="entry name" value="MOR2-PAG1_mid"/>
    <property type="match status" value="3"/>
</dbReference>
<comment type="caution">
    <text evidence="5">The sequence shown here is derived from an EMBL/GenBank/DDBJ whole genome shotgun (WGS) entry which is preliminary data.</text>
</comment>
<feature type="region of interest" description="Disordered" evidence="1">
    <location>
        <begin position="1172"/>
        <end position="1193"/>
    </location>
</feature>
<feature type="region of interest" description="Disordered" evidence="1">
    <location>
        <begin position="246"/>
        <end position="275"/>
    </location>
</feature>
<feature type="domain" description="Cell morphogenesis central region" evidence="4">
    <location>
        <begin position="1392"/>
        <end position="1623"/>
    </location>
</feature>
<sequence>MVNSPPATPSRRNGSIRSISSAASTVRPDYFPEQRLHPPAAPVQNVRLAPGVKHIKHPGLPERQVSMSALVHTRDKSETQTGLHQRQHSLPLDGSSVRSSVAMAPQYPLPPSETRDNDTVVTPTTPTLTSPSTLSTPNSSPQRNAAANHRHLHHRQHSQTDVKTPAEYALHILFTQFVRLSERKLHQILSYPADTEPDITALVGVGADPAFDKVLAGLGYVARHRPKPVIDSVMFWRKSKNEAASASVQTIGPSAQQGPDAQRQRAGTMTGNQTASSLLPSQNVTLANRRSLVSIYILCRVLIEVIKQTTAEKLGADLGDKLEEIVFTQLKTTDPEMIATSPIQLANWTLFAELLGCMSEIRFGSVSDRFIADLEKYAKTVVMKEEVAKVETVIHGMRFFKIKIYPMEDLEESAAYLASLAKFFANSDGSRIKHAYADLLTRLLLPIAGSATAEVNYPAWAEAVEMIYPKALKLTKKTKDWSAGFPLACAVLCVSPREFFQEHWFGLIEANLKFLKDKTFRTIMLECIVRLTWVYVFRCPETLNSTVKKLEFISKTLFPAGRRNMIPSDTSVEPFVQIIRFMAAKHQDMALRNIIFPLINGDQLAAPNAQLTFEAIGPERTAVAIRAYMLILNDLQNFGATPPFPESFNVQSEAAKSEAIKATLLSTPALRTFHDLFCNVQYRSAVFCDSYFGNAAAVEERALPRTPIAASFHNAFVDTSAAAISQTRDKQAYFDLLRTLFDALPRCLSSSGNYAKTIEILCRGTFHVDAAVASAARRALVRVAQATNAQLIATSYARFLFKYDEARSANAKALEGECTESSLKLYVRLLGVWLEALRAVNVAKDVNANSPAAVDGAMPSTPSTDDTARSDGMGMTNVWTLIEETESHGLFFLCSQSRMVRRYAIQILRLILEFDEALGATNDASSPITQHSPATPQTPSLGSFNRVIDLLDRGSSFILQFNRETLSVAEQSRLHKFQHGKARDGILVKLAEGDNGIDTALWLRAFPRLIQECFQRLPMATVLCRNSVCTRLRSMQDMIVRNSQLARNPTAGPFDLLPKHTREITSPEGQVEQWKLYLVVACATLTLTDEQVQSKKPSVMGHWRQKSSNSSPPTYDKIISARALFELIAPLLKAENVAIRDAVVTGFGCINVNLYPVLTEVLSSQVQKTMHPQEDARKGYSSKTHMATRRDKTRDRVRTEVTHIFQLTSHFLQDANVLKDITILRALFDFSRDMKAFLEEPEIQVDWEYQRLRRYFCNLMESLYEGILKTPDPSEWFPFDGRLSCFRLVEEWCGLGQYGALARQRDERMRATIVEQNRAVRDRGALMTSVEIEKGNVEYAALNCMATLCAGPILPEAGSDRMVISFDVSALYRWIDAVFASSSERIYKIGCRALSNLLEHNRMYPILLRHSIQQCYSGDPSLKSTQNYFNVISEVLCKDTDYPCEGQQLIALCLLKIGDRDIHVRRNAMKLMKYAEERFYGKSCVKEYETSILSQTPAVFKRAQYLLSTRLAADHAEASIFVFSEFTLAFKLVVERTRRDLVEVLLPWLQNLHLPVDEGSGDLSPSACVVVVNLLEITVKYGAYMQNEIEALWTALASGPHPGNVMAILDFLMKRCFEARDPTLVLYAKQVVLYLGRTTAGANMVDTLIGYFQPRSMIPQAREPSLFPPTDIVYPYVASISDIFPVPSKPVVFSQGQLALIFIIDLMSEPFETVGSHIPTLLHLVFVQLDHYTSIVHEQAKLLLIQLIDTFVLAKQSDFSESVVTEFIEDLRERDVKSLWTYDEMNHHRRSARTPKQMEHLVRDVLAMFSPVFPDLRQLWGKTALSWATSCPVRHLACRSFQVFRCLMSPMDQGMLADMLARLSNTIADNSTDIQGFAMEILTTIAAITAEMDIAGLTALPQLFWVTVACLNSIHEQEFLEALSILDNIMVKLDLGLDANVHFLIACFPPKWEGKFEGLQPLILKGLKSSTSYNQTIKLLDKLCQLPSNEIVGVGESRLLFALLANIPRFVNAIEQTAITEDISSAASRLRELADEAKLRSLSRILVSFANSRFKSKEDFVRQLVSSLKEAFFPAWEGQSLIFLLGLLHNRSRWVKTKTLEVLKKLLSFIDMRKPEFAGIGADLISPLLRLVQTEYAQQALEVLDEAAAISGGPLDKHVLRMSLGNRTIRKEYEKTATLFGIPDDNGWAVPMPAITSSAARNNVHAVFYTCSISSNNVGELASDIKFHAEDYAYVGADERTETMMSDDRGDGTLGDMVSALHSLDVFFTEDVSSEAQQTPTTTDTEFNTEPAPQNVYDTRVAAILSRSLQRTPSVSSFRTAFVAGGPSTANTRDRGYGGPSFTGPSSFSLLRPSMAPRNISSQSLGVLSSSSGEDFDDDDDDRSGGSGFNKSFRLEY</sequence>
<evidence type="ECO:0000259" key="3">
    <source>
        <dbReference type="Pfam" id="PF14225"/>
    </source>
</evidence>
<dbReference type="InterPro" id="IPR016024">
    <property type="entry name" value="ARM-type_fold"/>
</dbReference>
<dbReference type="GO" id="GO:0000902">
    <property type="term" value="P:cell morphogenesis"/>
    <property type="evidence" value="ECO:0007669"/>
    <property type="project" value="InterPro"/>
</dbReference>
<evidence type="ECO:0000259" key="4">
    <source>
        <dbReference type="Pfam" id="PF14228"/>
    </source>
</evidence>
<reference evidence="5 6" key="3">
    <citation type="journal article" date="2015" name="Genome Announc.">
        <title>Draft Genome Sequence of the Archiascomycetous Yeast Saitoella complicata.</title>
        <authorList>
            <person name="Yamauchi K."/>
            <person name="Kondo S."/>
            <person name="Hamamoto M."/>
            <person name="Takahashi Y."/>
            <person name="Ogura Y."/>
            <person name="Hayashi T."/>
            <person name="Nishida H."/>
        </authorList>
    </citation>
    <scope>NUCLEOTIDE SEQUENCE [LARGE SCALE GENOMIC DNA]</scope>
    <source>
        <strain evidence="5 6">NRRL Y-17804</strain>
    </source>
</reference>
<dbReference type="GO" id="GO:0005938">
    <property type="term" value="C:cell cortex"/>
    <property type="evidence" value="ECO:0007669"/>
    <property type="project" value="TreeGrafter"/>
</dbReference>
<feature type="domain" description="Cell morphogenesis central region" evidence="4">
    <location>
        <begin position="1117"/>
        <end position="1385"/>
    </location>
</feature>
<dbReference type="OMA" id="MRADTMK"/>
<feature type="compositionally biased region" description="Low complexity" evidence="1">
    <location>
        <begin position="2361"/>
        <end position="2373"/>
    </location>
</feature>
<feature type="region of interest" description="Disordered" evidence="1">
    <location>
        <begin position="2273"/>
        <end position="2294"/>
    </location>
</feature>
<dbReference type="PANTHER" id="PTHR12295">
    <property type="entry name" value="FURRY-RELATED"/>
    <property type="match status" value="1"/>
</dbReference>
<feature type="region of interest" description="Disordered" evidence="1">
    <location>
        <begin position="71"/>
        <end position="161"/>
    </location>
</feature>
<feature type="domain" description="Cell morphogenesis central region" evidence="4">
    <location>
        <begin position="1693"/>
        <end position="1852"/>
    </location>
</feature>
<dbReference type="RefSeq" id="XP_019027197.1">
    <property type="nucleotide sequence ID" value="XM_019165176.1"/>
</dbReference>
<keyword evidence="6" id="KW-1185">Reference proteome</keyword>
<dbReference type="InterPro" id="IPR025614">
    <property type="entry name" value="Cell_morpho_N"/>
</dbReference>
<evidence type="ECO:0000313" key="6">
    <source>
        <dbReference type="Proteomes" id="UP000033140"/>
    </source>
</evidence>
<dbReference type="Pfam" id="PF14225">
    <property type="entry name" value="MOR2-PAG1_C"/>
    <property type="match status" value="1"/>
</dbReference>